<dbReference type="GO" id="GO:0046983">
    <property type="term" value="F:protein dimerization activity"/>
    <property type="evidence" value="ECO:0007669"/>
    <property type="project" value="InterPro"/>
</dbReference>
<dbReference type="GO" id="GO:0000155">
    <property type="term" value="F:phosphorelay sensor kinase activity"/>
    <property type="evidence" value="ECO:0007669"/>
    <property type="project" value="InterPro"/>
</dbReference>
<keyword evidence="6" id="KW-0418">Kinase</keyword>
<keyword evidence="8" id="KW-0902">Two-component regulatory system</keyword>
<evidence type="ECO:0000256" key="6">
    <source>
        <dbReference type="ARBA" id="ARBA00022777"/>
    </source>
</evidence>
<reference evidence="12" key="2">
    <citation type="submission" date="2020-09" db="EMBL/GenBank/DDBJ databases">
        <authorList>
            <person name="Sun Q."/>
            <person name="Zhou Y."/>
        </authorList>
    </citation>
    <scope>NUCLEOTIDE SEQUENCE</scope>
    <source>
        <strain evidence="12">CGMCC 1.12785</strain>
    </source>
</reference>
<comment type="caution">
    <text evidence="12">The sequence shown here is derived from an EMBL/GenBank/DDBJ whole genome shotgun (WGS) entry which is preliminary data.</text>
</comment>
<dbReference type="Gene3D" id="1.20.5.1930">
    <property type="match status" value="1"/>
</dbReference>
<keyword evidence="3" id="KW-0597">Phosphoprotein</keyword>
<keyword evidence="10" id="KW-1133">Transmembrane helix</keyword>
<dbReference type="GO" id="GO:0005524">
    <property type="term" value="F:ATP binding"/>
    <property type="evidence" value="ECO:0007669"/>
    <property type="project" value="UniProtKB-KW"/>
</dbReference>
<evidence type="ECO:0000256" key="5">
    <source>
        <dbReference type="ARBA" id="ARBA00022741"/>
    </source>
</evidence>
<dbReference type="EC" id="2.7.13.3" evidence="2"/>
<dbReference type="GO" id="GO:0016020">
    <property type="term" value="C:membrane"/>
    <property type="evidence" value="ECO:0007669"/>
    <property type="project" value="InterPro"/>
</dbReference>
<dbReference type="CDD" id="cd16917">
    <property type="entry name" value="HATPase_UhpB-NarQ-NarX-like"/>
    <property type="match status" value="1"/>
</dbReference>
<gene>
    <name evidence="12" type="ORF">GCM10011333_14230</name>
</gene>
<keyword evidence="10" id="KW-0812">Transmembrane</keyword>
<evidence type="ECO:0000259" key="11">
    <source>
        <dbReference type="SMART" id="SM00387"/>
    </source>
</evidence>
<keyword evidence="4" id="KW-0808">Transferase</keyword>
<dbReference type="Gene3D" id="3.30.565.10">
    <property type="entry name" value="Histidine kinase-like ATPase, C-terminal domain"/>
    <property type="match status" value="1"/>
</dbReference>
<dbReference type="AlphaFoldDB" id="A0A8J2XK82"/>
<feature type="transmembrane region" description="Helical" evidence="10">
    <location>
        <begin position="168"/>
        <end position="189"/>
    </location>
</feature>
<dbReference type="Proteomes" id="UP000616114">
    <property type="component" value="Unassembled WGS sequence"/>
</dbReference>
<dbReference type="SMART" id="SM00387">
    <property type="entry name" value="HATPase_c"/>
    <property type="match status" value="1"/>
</dbReference>
<keyword evidence="10" id="KW-0472">Membrane</keyword>
<dbReference type="SUPFAM" id="SSF55874">
    <property type="entry name" value="ATPase domain of HSP90 chaperone/DNA topoisomerase II/histidine kinase"/>
    <property type="match status" value="1"/>
</dbReference>
<dbReference type="EMBL" id="BMFY01000005">
    <property type="protein sequence ID" value="GGA12522.1"/>
    <property type="molecule type" value="Genomic_DNA"/>
</dbReference>
<dbReference type="InterPro" id="IPR036890">
    <property type="entry name" value="HATPase_C_sf"/>
</dbReference>
<dbReference type="PANTHER" id="PTHR24421">
    <property type="entry name" value="NITRATE/NITRITE SENSOR PROTEIN NARX-RELATED"/>
    <property type="match status" value="1"/>
</dbReference>
<evidence type="ECO:0000256" key="8">
    <source>
        <dbReference type="ARBA" id="ARBA00023012"/>
    </source>
</evidence>
<comment type="catalytic activity">
    <reaction evidence="1">
        <text>ATP + protein L-histidine = ADP + protein N-phospho-L-histidine.</text>
        <dbReference type="EC" id="2.7.13.3"/>
    </reaction>
</comment>
<organism evidence="12 13">
    <name type="scientific">Sediminivirga luteola</name>
    <dbReference type="NCBI Taxonomy" id="1774748"/>
    <lineage>
        <taxon>Bacteria</taxon>
        <taxon>Bacillati</taxon>
        <taxon>Actinomycetota</taxon>
        <taxon>Actinomycetes</taxon>
        <taxon>Micrococcales</taxon>
        <taxon>Brevibacteriaceae</taxon>
        <taxon>Sediminivirga</taxon>
    </lineage>
</organism>
<dbReference type="Pfam" id="PF02518">
    <property type="entry name" value="HATPase_c"/>
    <property type="match status" value="1"/>
</dbReference>
<dbReference type="Pfam" id="PF07730">
    <property type="entry name" value="HisKA_3"/>
    <property type="match status" value="1"/>
</dbReference>
<evidence type="ECO:0000313" key="13">
    <source>
        <dbReference type="Proteomes" id="UP000616114"/>
    </source>
</evidence>
<keyword evidence="13" id="KW-1185">Reference proteome</keyword>
<protein>
    <recommendedName>
        <fullName evidence="2">histidine kinase</fullName>
        <ecNumber evidence="2">2.7.13.3</ecNumber>
    </recommendedName>
</protein>
<evidence type="ECO:0000256" key="4">
    <source>
        <dbReference type="ARBA" id="ARBA00022679"/>
    </source>
</evidence>
<feature type="transmembrane region" description="Helical" evidence="10">
    <location>
        <begin position="32"/>
        <end position="53"/>
    </location>
</feature>
<accession>A0A8J2XK82</accession>
<evidence type="ECO:0000256" key="3">
    <source>
        <dbReference type="ARBA" id="ARBA00022553"/>
    </source>
</evidence>
<evidence type="ECO:0000256" key="7">
    <source>
        <dbReference type="ARBA" id="ARBA00022840"/>
    </source>
</evidence>
<keyword evidence="5" id="KW-0547">Nucleotide-binding</keyword>
<dbReference type="InterPro" id="IPR011712">
    <property type="entry name" value="Sig_transdc_His_kin_sub3_dim/P"/>
</dbReference>
<proteinExistence type="predicted"/>
<dbReference type="InterPro" id="IPR003594">
    <property type="entry name" value="HATPase_dom"/>
</dbReference>
<dbReference type="InterPro" id="IPR055558">
    <property type="entry name" value="DUF7134"/>
</dbReference>
<feature type="coiled-coil region" evidence="9">
    <location>
        <begin position="199"/>
        <end position="226"/>
    </location>
</feature>
<evidence type="ECO:0000256" key="2">
    <source>
        <dbReference type="ARBA" id="ARBA00012438"/>
    </source>
</evidence>
<dbReference type="InterPro" id="IPR050482">
    <property type="entry name" value="Sensor_HK_TwoCompSys"/>
</dbReference>
<feature type="transmembrane region" description="Helical" evidence="10">
    <location>
        <begin position="135"/>
        <end position="156"/>
    </location>
</feature>
<evidence type="ECO:0000256" key="10">
    <source>
        <dbReference type="SAM" id="Phobius"/>
    </source>
</evidence>
<keyword evidence="7" id="KW-0067">ATP-binding</keyword>
<evidence type="ECO:0000256" key="1">
    <source>
        <dbReference type="ARBA" id="ARBA00000085"/>
    </source>
</evidence>
<dbReference type="PANTHER" id="PTHR24421:SF10">
    <property type="entry name" value="NITRATE_NITRITE SENSOR PROTEIN NARQ"/>
    <property type="match status" value="1"/>
</dbReference>
<name>A0A8J2XK82_9MICO</name>
<sequence>MGRLITVGCMSTSVSEVPWYMRLPRYLDRRPWIMDTLVWAVPLALIGVLSFGAGQADQTVWGRPSPPALLLALELLTTLPLALRRTRPAVSAGLIATGAALQVLLLTGPASTCVTVPAAVYATAKYGSRRVSLGYLLLALAGALLLGAFFAVQVLYLGPAVPFRWEFVIVVVMVVGFAASVVVACWLLGAMSGRKRREIQAISERNRLLEREREQEARLAADAERMRIAREMHDVISHSMSVMIAQADGGRYVLNSASGSGTRETPTGTAQAAGHVASAGAVHAAEGAFGTIAETGREALAQMRRMLGVLREEGEALQMRPAPGLSDLPRLIADVRATGLPVVLEGDPAVLPPLPEGAGLAMYRIVQEALTNVMKHAGPEASATVSVQARRWPAPELVVCVRDDGLGSAAAGDGQGSGLLGMRERAALYGGVVETYADARGFQVLARFPLPGGMKEEDP</sequence>
<evidence type="ECO:0000256" key="9">
    <source>
        <dbReference type="SAM" id="Coils"/>
    </source>
</evidence>
<evidence type="ECO:0000313" key="12">
    <source>
        <dbReference type="EMBL" id="GGA12522.1"/>
    </source>
</evidence>
<dbReference type="Pfam" id="PF23539">
    <property type="entry name" value="DUF7134"/>
    <property type="match status" value="1"/>
</dbReference>
<feature type="domain" description="Histidine kinase/HSP90-like ATPase" evidence="11">
    <location>
        <begin position="357"/>
        <end position="452"/>
    </location>
</feature>
<reference evidence="12" key="1">
    <citation type="journal article" date="2014" name="Int. J. Syst. Evol. Microbiol.">
        <title>Complete genome sequence of Corynebacterium casei LMG S-19264T (=DSM 44701T), isolated from a smear-ripened cheese.</title>
        <authorList>
            <consortium name="US DOE Joint Genome Institute (JGI-PGF)"/>
            <person name="Walter F."/>
            <person name="Albersmeier A."/>
            <person name="Kalinowski J."/>
            <person name="Ruckert C."/>
        </authorList>
    </citation>
    <scope>NUCLEOTIDE SEQUENCE</scope>
    <source>
        <strain evidence="12">CGMCC 1.12785</strain>
    </source>
</reference>
<keyword evidence="9" id="KW-0175">Coiled coil</keyword>